<name>A0ACC2NVC2_9HYME</name>
<keyword evidence="2" id="KW-1185">Reference proteome</keyword>
<dbReference type="EMBL" id="CM056742">
    <property type="protein sequence ID" value="KAJ8675082.1"/>
    <property type="molecule type" value="Genomic_DNA"/>
</dbReference>
<evidence type="ECO:0000313" key="2">
    <source>
        <dbReference type="Proteomes" id="UP001239111"/>
    </source>
</evidence>
<proteinExistence type="predicted"/>
<organism evidence="1 2">
    <name type="scientific">Eretmocerus hayati</name>
    <dbReference type="NCBI Taxonomy" id="131215"/>
    <lineage>
        <taxon>Eukaryota</taxon>
        <taxon>Metazoa</taxon>
        <taxon>Ecdysozoa</taxon>
        <taxon>Arthropoda</taxon>
        <taxon>Hexapoda</taxon>
        <taxon>Insecta</taxon>
        <taxon>Pterygota</taxon>
        <taxon>Neoptera</taxon>
        <taxon>Endopterygota</taxon>
        <taxon>Hymenoptera</taxon>
        <taxon>Apocrita</taxon>
        <taxon>Proctotrupomorpha</taxon>
        <taxon>Chalcidoidea</taxon>
        <taxon>Aphelinidae</taxon>
        <taxon>Aphelininae</taxon>
        <taxon>Eretmocerus</taxon>
    </lineage>
</organism>
<gene>
    <name evidence="1" type="ORF">QAD02_010868</name>
</gene>
<sequence>MHTNTHTGIQVFTCQKCGREFETKHHRDKHIKLNVCGEIHPCQICSETFNSLSSLQLHVRSHTGEKLFSCGICGKGFNRKSNLNKHLKVHKGDRRFSCGICKRQFVERSNLDAHLKLHTGEKPYPCSICKLSFSRRRNRDRHGKSHTKDLPLACRICGERIESKLDLEMHSNAHARQQENRGSASRGVGRFGTANERDGVSRSRDSPQVNPGSSNQPESHNDQTICEPLLVCPYCDKEFSSSRALLRHVENRPCLRSFICTVCNMKFKSKTNLKLHESIHRNGHPSPCPTCGKCYNRRNDAQRICSRSMIRDDSSATVDTGENKKLIQKNIKSTIKFDTPHFIT</sequence>
<accession>A0ACC2NVC2</accession>
<protein>
    <submittedName>
        <fullName evidence="1">Uncharacterized protein</fullName>
    </submittedName>
</protein>
<evidence type="ECO:0000313" key="1">
    <source>
        <dbReference type="EMBL" id="KAJ8675082.1"/>
    </source>
</evidence>
<reference evidence="1" key="1">
    <citation type="submission" date="2023-04" db="EMBL/GenBank/DDBJ databases">
        <title>A chromosome-level genome assembly of the parasitoid wasp Eretmocerus hayati.</title>
        <authorList>
            <person name="Zhong Y."/>
            <person name="Liu S."/>
            <person name="Liu Y."/>
        </authorList>
    </citation>
    <scope>NUCLEOTIDE SEQUENCE</scope>
    <source>
        <strain evidence="1">ZJU_SS_LIU_2023</strain>
    </source>
</reference>
<comment type="caution">
    <text evidence="1">The sequence shown here is derived from an EMBL/GenBank/DDBJ whole genome shotgun (WGS) entry which is preliminary data.</text>
</comment>
<dbReference type="Proteomes" id="UP001239111">
    <property type="component" value="Chromosome 2"/>
</dbReference>